<sequence length="110" mass="11809">MRVYLPLTLATLRGADEAGEVPEHCERFTAEDESEEAEYAALMTAADASAEQLDGAGRRVVLVADVVEPAGAIPKKRWAAVHVDTDADADPDDDLAWYGIQEIPELIAGD</sequence>
<protein>
    <submittedName>
        <fullName evidence="1">Uncharacterized protein</fullName>
    </submittedName>
</protein>
<dbReference type="KEGG" id="npi:G7071_00445"/>
<dbReference type="Pfam" id="PF21853">
    <property type="entry name" value="DUF6912"/>
    <property type="match status" value="1"/>
</dbReference>
<gene>
    <name evidence="1" type="ORF">G7071_00445</name>
</gene>
<evidence type="ECO:0000313" key="1">
    <source>
        <dbReference type="EMBL" id="QIK74132.1"/>
    </source>
</evidence>
<reference evidence="1 2" key="1">
    <citation type="submission" date="2020-03" db="EMBL/GenBank/DDBJ databases">
        <title>Nocardioides sp. nov., isolated from fish.</title>
        <authorList>
            <person name="Hyun D.-W."/>
            <person name="Bae J.-W."/>
        </authorList>
    </citation>
    <scope>NUCLEOTIDE SEQUENCE [LARGE SCALE GENOMIC DNA]</scope>
    <source>
        <strain evidence="1 2">HDW12A</strain>
    </source>
</reference>
<dbReference type="RefSeq" id="WP_166313670.1">
    <property type="nucleotide sequence ID" value="NZ_CP049866.1"/>
</dbReference>
<accession>A0A6G7YBD5</accession>
<proteinExistence type="predicted"/>
<evidence type="ECO:0000313" key="2">
    <source>
        <dbReference type="Proteomes" id="UP000502035"/>
    </source>
</evidence>
<organism evidence="1 2">
    <name type="scientific">Nocardioides piscis</name>
    <dbReference type="NCBI Taxonomy" id="2714938"/>
    <lineage>
        <taxon>Bacteria</taxon>
        <taxon>Bacillati</taxon>
        <taxon>Actinomycetota</taxon>
        <taxon>Actinomycetes</taxon>
        <taxon>Propionibacteriales</taxon>
        <taxon>Nocardioidaceae</taxon>
        <taxon>Nocardioides</taxon>
    </lineage>
</organism>
<keyword evidence="2" id="KW-1185">Reference proteome</keyword>
<dbReference type="InterPro" id="IPR054206">
    <property type="entry name" value="DUF6912"/>
</dbReference>
<dbReference type="EMBL" id="CP049866">
    <property type="protein sequence ID" value="QIK74132.1"/>
    <property type="molecule type" value="Genomic_DNA"/>
</dbReference>
<name>A0A6G7YBD5_9ACTN</name>
<dbReference type="Proteomes" id="UP000502035">
    <property type="component" value="Chromosome"/>
</dbReference>
<dbReference type="AlphaFoldDB" id="A0A6G7YBD5"/>